<sequence>MTGPDADASGPDRRTFDDLVRFETVLWARVDAALRSEAELTLGDL</sequence>
<proteinExistence type="predicted"/>
<dbReference type="RefSeq" id="WP_369227985.1">
    <property type="nucleotide sequence ID" value="NZ_CP163441.1"/>
</dbReference>
<accession>A0AB39R0K4</accession>
<reference evidence="1" key="1">
    <citation type="submission" date="2024-07" db="EMBL/GenBank/DDBJ databases">
        <authorList>
            <person name="Yu S.T."/>
        </authorList>
    </citation>
    <scope>NUCLEOTIDE SEQUENCE</scope>
    <source>
        <strain evidence="1">R39</strain>
    </source>
</reference>
<evidence type="ECO:0000313" key="1">
    <source>
        <dbReference type="EMBL" id="XDQ49333.1"/>
    </source>
</evidence>
<name>A0AB39R0K4_9ACTN</name>
<dbReference type="EMBL" id="CP163441">
    <property type="protein sequence ID" value="XDQ49333.1"/>
    <property type="molecule type" value="Genomic_DNA"/>
</dbReference>
<evidence type="ECO:0008006" key="2">
    <source>
        <dbReference type="Google" id="ProtNLM"/>
    </source>
</evidence>
<protein>
    <recommendedName>
        <fullName evidence="2">MarR family transcriptional regulator</fullName>
    </recommendedName>
</protein>
<dbReference type="AlphaFoldDB" id="A0AB39R0K4"/>
<organism evidence="1">
    <name type="scientific">Streptomyces sp. R39</name>
    <dbReference type="NCBI Taxonomy" id="3238631"/>
    <lineage>
        <taxon>Bacteria</taxon>
        <taxon>Bacillati</taxon>
        <taxon>Actinomycetota</taxon>
        <taxon>Actinomycetes</taxon>
        <taxon>Kitasatosporales</taxon>
        <taxon>Streptomycetaceae</taxon>
        <taxon>Streptomyces</taxon>
    </lineage>
</organism>
<gene>
    <name evidence="1" type="ORF">AB5J52_47775</name>
</gene>